<dbReference type="Proteomes" id="UP000199729">
    <property type="component" value="Chromosome"/>
</dbReference>
<dbReference type="InterPro" id="IPR016088">
    <property type="entry name" value="Chalcone_isomerase_3-sand"/>
</dbReference>
<proteinExistence type="predicted"/>
<organism evidence="3 4">
    <name type="scientific">Vitreoscilla filiformis</name>
    <dbReference type="NCBI Taxonomy" id="63"/>
    <lineage>
        <taxon>Bacteria</taxon>
        <taxon>Pseudomonadati</taxon>
        <taxon>Pseudomonadota</taxon>
        <taxon>Betaproteobacteria</taxon>
        <taxon>Neisseriales</taxon>
        <taxon>Neisseriaceae</taxon>
        <taxon>Vitreoscilla</taxon>
    </lineage>
</organism>
<evidence type="ECO:0000313" key="3">
    <source>
        <dbReference type="EMBL" id="ASM77502.1"/>
    </source>
</evidence>
<dbReference type="SUPFAM" id="SSF54626">
    <property type="entry name" value="Chalcone isomerase"/>
    <property type="match status" value="1"/>
</dbReference>
<accession>A0A221KEN4</accession>
<dbReference type="InterPro" id="IPR016087">
    <property type="entry name" value="Chalcone_isomerase"/>
</dbReference>
<sequence>MAMTAPWRSWLVVVALLAAPPLHAAPPAASAVVPSFAPVAEVNGSALLLNGSGVRIRSRLQVYDMALYTPRRVHTTSALLALPGPKKLQFEALLELTGTDLGQLLIRGMQANCSAAQMSRHTPSTTRLIEIFSARSRLLRGESFGMVYIPGKGTQFDIAGQAQGEPVGDAEFFDMILRTWFGPASVDPQLRDQLLGHRLKP</sequence>
<feature type="signal peptide" evidence="1">
    <location>
        <begin position="1"/>
        <end position="24"/>
    </location>
</feature>
<evidence type="ECO:0000259" key="2">
    <source>
        <dbReference type="Pfam" id="PF16036"/>
    </source>
</evidence>
<feature type="domain" description="Chalcone isomerase" evidence="2">
    <location>
        <begin position="37"/>
        <end position="196"/>
    </location>
</feature>
<dbReference type="AlphaFoldDB" id="A0A221KEN4"/>
<reference evidence="3 4" key="1">
    <citation type="submission" date="2017-07" db="EMBL/GenBank/DDBJ databases">
        <title>Complete Genome Sequence of the cosmetic ferment Vitreoscilla filiformis (ATCC15551).</title>
        <authorList>
            <person name="Contreras S."/>
            <person name="Sagory-Zalkind P."/>
            <person name="Blanquart H."/>
            <person name="Iltis A."/>
            <person name="Morand S.C."/>
        </authorList>
    </citation>
    <scope>NUCLEOTIDE SEQUENCE [LARGE SCALE GENOMIC DNA]</scope>
    <source>
        <strain evidence="3 4">ATCC 15551</strain>
    </source>
</reference>
<gene>
    <name evidence="3" type="ORF">VITFI_CDS1724</name>
</gene>
<dbReference type="InterPro" id="IPR036298">
    <property type="entry name" value="Chalcone_isomerase_sf"/>
</dbReference>
<protein>
    <submittedName>
        <fullName evidence="3">Membrane protein</fullName>
    </submittedName>
</protein>
<keyword evidence="4" id="KW-1185">Reference proteome</keyword>
<evidence type="ECO:0000256" key="1">
    <source>
        <dbReference type="SAM" id="SignalP"/>
    </source>
</evidence>
<dbReference type="EMBL" id="CP022423">
    <property type="protein sequence ID" value="ASM77502.1"/>
    <property type="molecule type" value="Genomic_DNA"/>
</dbReference>
<dbReference type="Pfam" id="PF16036">
    <property type="entry name" value="Chalcone_3"/>
    <property type="match status" value="1"/>
</dbReference>
<evidence type="ECO:0000313" key="4">
    <source>
        <dbReference type="Proteomes" id="UP000199729"/>
    </source>
</evidence>
<name>A0A221KEN4_VITFI</name>
<dbReference type="KEGG" id="vff:VITFI_CDS1724"/>
<dbReference type="GO" id="GO:0016872">
    <property type="term" value="F:intramolecular lyase activity"/>
    <property type="evidence" value="ECO:0007669"/>
    <property type="project" value="InterPro"/>
</dbReference>
<feature type="chain" id="PRO_5012917150" evidence="1">
    <location>
        <begin position="25"/>
        <end position="201"/>
    </location>
</feature>
<keyword evidence="1" id="KW-0732">Signal</keyword>
<dbReference type="Gene3D" id="3.50.70.10">
    <property type="match status" value="1"/>
</dbReference>